<keyword evidence="3 8" id="KW-1134">Transmembrane beta strand</keyword>
<evidence type="ECO:0000256" key="2">
    <source>
        <dbReference type="ARBA" id="ARBA00022448"/>
    </source>
</evidence>
<reference evidence="14" key="1">
    <citation type="submission" date="2016-10" db="EMBL/GenBank/DDBJ databases">
        <authorList>
            <person name="Varghese N."/>
            <person name="Submissions S."/>
        </authorList>
    </citation>
    <scope>NUCLEOTIDE SEQUENCE [LARGE SCALE GENOMIC DNA]</scope>
    <source>
        <strain evidence="14">OR362-8,ATCC BAA-1266,JCM 13504</strain>
    </source>
</reference>
<evidence type="ECO:0000256" key="4">
    <source>
        <dbReference type="ARBA" id="ARBA00022692"/>
    </source>
</evidence>
<organism evidence="13 14">
    <name type="scientific">Hymenobacter arizonensis</name>
    <name type="common">Siccationidurans arizonensis</name>
    <dbReference type="NCBI Taxonomy" id="1227077"/>
    <lineage>
        <taxon>Bacteria</taxon>
        <taxon>Pseudomonadati</taxon>
        <taxon>Bacteroidota</taxon>
        <taxon>Cytophagia</taxon>
        <taxon>Cytophagales</taxon>
        <taxon>Hymenobacteraceae</taxon>
        <taxon>Hymenobacter</taxon>
    </lineage>
</organism>
<dbReference type="InterPro" id="IPR037066">
    <property type="entry name" value="Plug_dom_sf"/>
</dbReference>
<dbReference type="InterPro" id="IPR039426">
    <property type="entry name" value="TonB-dep_rcpt-like"/>
</dbReference>
<dbReference type="GO" id="GO:0015344">
    <property type="term" value="F:siderophore uptake transmembrane transporter activity"/>
    <property type="evidence" value="ECO:0007669"/>
    <property type="project" value="TreeGrafter"/>
</dbReference>
<evidence type="ECO:0000256" key="9">
    <source>
        <dbReference type="RuleBase" id="RU003357"/>
    </source>
</evidence>
<dbReference type="PANTHER" id="PTHR30069">
    <property type="entry name" value="TONB-DEPENDENT OUTER MEMBRANE RECEPTOR"/>
    <property type="match status" value="1"/>
</dbReference>
<dbReference type="EMBL" id="FOXS01000002">
    <property type="protein sequence ID" value="SFQ23517.1"/>
    <property type="molecule type" value="Genomic_DNA"/>
</dbReference>
<dbReference type="PROSITE" id="PS52016">
    <property type="entry name" value="TONB_DEPENDENT_REC_3"/>
    <property type="match status" value="1"/>
</dbReference>
<evidence type="ECO:0000313" key="14">
    <source>
        <dbReference type="Proteomes" id="UP000199029"/>
    </source>
</evidence>
<comment type="similarity">
    <text evidence="8 9">Belongs to the TonB-dependent receptor family.</text>
</comment>
<feature type="signal peptide" evidence="10">
    <location>
        <begin position="1"/>
        <end position="30"/>
    </location>
</feature>
<keyword evidence="7 8" id="KW-0998">Cell outer membrane</keyword>
<dbReference type="GO" id="GO:0009279">
    <property type="term" value="C:cell outer membrane"/>
    <property type="evidence" value="ECO:0007669"/>
    <property type="project" value="UniProtKB-SubCell"/>
</dbReference>
<feature type="domain" description="TonB-dependent receptor plug" evidence="12">
    <location>
        <begin position="134"/>
        <end position="231"/>
    </location>
</feature>
<dbReference type="Gene3D" id="2.170.130.10">
    <property type="entry name" value="TonB-dependent receptor, plug domain"/>
    <property type="match status" value="1"/>
</dbReference>
<dbReference type="GO" id="GO:0044718">
    <property type="term" value="P:siderophore transmembrane transport"/>
    <property type="evidence" value="ECO:0007669"/>
    <property type="project" value="TreeGrafter"/>
</dbReference>
<dbReference type="Proteomes" id="UP000199029">
    <property type="component" value="Unassembled WGS sequence"/>
</dbReference>
<dbReference type="InterPro" id="IPR036942">
    <property type="entry name" value="Beta-barrel_TonB_sf"/>
</dbReference>
<dbReference type="Gene3D" id="2.60.40.1120">
    <property type="entry name" value="Carboxypeptidase-like, regulatory domain"/>
    <property type="match status" value="1"/>
</dbReference>
<evidence type="ECO:0000256" key="7">
    <source>
        <dbReference type="ARBA" id="ARBA00023237"/>
    </source>
</evidence>
<dbReference type="InterPro" id="IPR000531">
    <property type="entry name" value="Beta-barrel_TonB"/>
</dbReference>
<keyword evidence="4 8" id="KW-0812">Transmembrane</keyword>
<evidence type="ECO:0000259" key="12">
    <source>
        <dbReference type="Pfam" id="PF07715"/>
    </source>
</evidence>
<dbReference type="Pfam" id="PF07715">
    <property type="entry name" value="Plug"/>
    <property type="match status" value="1"/>
</dbReference>
<dbReference type="InterPro" id="IPR012910">
    <property type="entry name" value="Plug_dom"/>
</dbReference>
<gene>
    <name evidence="13" type="ORF">SAMN04515668_1503</name>
</gene>
<evidence type="ECO:0000256" key="10">
    <source>
        <dbReference type="SAM" id="SignalP"/>
    </source>
</evidence>
<protein>
    <submittedName>
        <fullName evidence="13">Iron complex outermembrane recepter protein</fullName>
    </submittedName>
</protein>
<keyword evidence="14" id="KW-1185">Reference proteome</keyword>
<dbReference type="STRING" id="1227077.SAMN04515668_1503"/>
<dbReference type="AlphaFoldDB" id="A0A1I5WVG7"/>
<evidence type="ECO:0000256" key="6">
    <source>
        <dbReference type="ARBA" id="ARBA00023136"/>
    </source>
</evidence>
<name>A0A1I5WVG7_HYMAR</name>
<dbReference type="OrthoDB" id="9795928at2"/>
<dbReference type="SUPFAM" id="SSF56935">
    <property type="entry name" value="Porins"/>
    <property type="match status" value="1"/>
</dbReference>
<evidence type="ECO:0000313" key="13">
    <source>
        <dbReference type="EMBL" id="SFQ23517.1"/>
    </source>
</evidence>
<evidence type="ECO:0000256" key="5">
    <source>
        <dbReference type="ARBA" id="ARBA00023077"/>
    </source>
</evidence>
<proteinExistence type="inferred from homology"/>
<dbReference type="Pfam" id="PF00593">
    <property type="entry name" value="TonB_dep_Rec_b-barrel"/>
    <property type="match status" value="1"/>
</dbReference>
<evidence type="ECO:0000256" key="1">
    <source>
        <dbReference type="ARBA" id="ARBA00004571"/>
    </source>
</evidence>
<dbReference type="PANTHER" id="PTHR30069:SF40">
    <property type="entry name" value="TONB-DEPENDENT RECEPTOR NMB0964-RELATED"/>
    <property type="match status" value="1"/>
</dbReference>
<dbReference type="Pfam" id="PF13620">
    <property type="entry name" value="CarboxypepD_reg"/>
    <property type="match status" value="1"/>
</dbReference>
<evidence type="ECO:0000256" key="8">
    <source>
        <dbReference type="PROSITE-ProRule" id="PRU01360"/>
    </source>
</evidence>
<evidence type="ECO:0000256" key="3">
    <source>
        <dbReference type="ARBA" id="ARBA00022452"/>
    </source>
</evidence>
<dbReference type="SUPFAM" id="SSF49464">
    <property type="entry name" value="Carboxypeptidase regulatory domain-like"/>
    <property type="match status" value="1"/>
</dbReference>
<keyword evidence="2 8" id="KW-0813">Transport</keyword>
<dbReference type="Gene3D" id="2.40.170.20">
    <property type="entry name" value="TonB-dependent receptor, beta-barrel domain"/>
    <property type="match status" value="1"/>
</dbReference>
<evidence type="ECO:0000259" key="11">
    <source>
        <dbReference type="Pfam" id="PF00593"/>
    </source>
</evidence>
<feature type="domain" description="TonB-dependent receptor-like beta-barrel" evidence="11">
    <location>
        <begin position="295"/>
        <end position="745"/>
    </location>
</feature>
<comment type="subcellular location">
    <subcellularLocation>
        <location evidence="1 8">Cell outer membrane</location>
        <topology evidence="1 8">Multi-pass membrane protein</topology>
    </subcellularLocation>
</comment>
<keyword evidence="10" id="KW-0732">Signal</keyword>
<accession>A0A1I5WVG7</accession>
<keyword evidence="5 9" id="KW-0798">TonB box</keyword>
<sequence>MFSFVPSISHLVLCALCLFSLVGVPGVALAQSCSLQLSGTVASQDNETLPAASVRIIELNINSITNNEGFFDLAGLCPGTYHVEVSYLGFAPVVRTVELTVATKLTVALMPVANALNEVVTTGQRQYDTPLAQQSVLEHKALALTRGQSLGEALKNIPGLSTIQTGPSIVKPVIHGMHSNRVLIYNAGVRQEGQQWGSEHAPEVDPFVANRVTVVKGAASVMYGADAVGGIILVEPAPLDYRPGLRGRVESVLMSNNGLGALSATAEGAAPHGLLSYRVQLTTRQAANARTPDYYLKNTGFREYNGSAALGFAKGAFTTELYASTFNTHLGIYEGAHIGNTTDLMAAIERTEPLIKGDFSYAIGRPYQLVGHHLVKFKSSYDLPRVGQLHLQYSYQRNDRKEYDLVRQAYENEYQLRFDLTTQAVDAYLDHVSVGGLRGKIGVNAQHQQNYYDGRYLIPFFTSYNAGAFATERWTSGRLELEAGVRYDQRHMQARLRQVPTDQNSPEIRPAFDYAQLTGTVGAAYQLPAGWRLNAGAAKGWRPPSINELFSQGVHHSSARYELGDRTLGEESTLNLYGGVAKTGPRLNGELSFYHNTLDNYIYLRPGREAVLTVRGAFLAYNYVQVNAEIYGTDASASYRLTDWLSASAKYSAVRAYNRQSGQHLELIPADRVSGGLTLSLPDWARFADNTLSVAVVHTARQWRVRADQDVAPPPAGYTLCNVDFSTEARLLGQPMTLSLSAYNLFNTTYRDYLNAFRYFAPETGRNVALRLAVPFGHSSSTSPK</sequence>
<feature type="chain" id="PRO_5011436446" evidence="10">
    <location>
        <begin position="31"/>
        <end position="785"/>
    </location>
</feature>
<keyword evidence="6 8" id="KW-0472">Membrane</keyword>
<dbReference type="InterPro" id="IPR008969">
    <property type="entry name" value="CarboxyPept-like_regulatory"/>
</dbReference>